<feature type="region of interest" description="Disordered" evidence="1">
    <location>
        <begin position="412"/>
        <end position="439"/>
    </location>
</feature>
<feature type="compositionally biased region" description="Polar residues" evidence="1">
    <location>
        <begin position="909"/>
        <end position="920"/>
    </location>
</feature>
<feature type="compositionally biased region" description="Low complexity" evidence="1">
    <location>
        <begin position="30"/>
        <end position="41"/>
    </location>
</feature>
<dbReference type="PANTHER" id="PTHR46007:SF8">
    <property type="entry name" value="C2H2-TYPE DOMAIN-CONTAINING PROTEIN"/>
    <property type="match status" value="1"/>
</dbReference>
<dbReference type="Proteomes" id="UP001642540">
    <property type="component" value="Unassembled WGS sequence"/>
</dbReference>
<dbReference type="PANTHER" id="PTHR46007">
    <property type="entry name" value="MEDIATOR OF RNA POLYMERASE II TRANSCRIPTION SUBUNIT 12"/>
    <property type="match status" value="1"/>
</dbReference>
<feature type="region of interest" description="Disordered" evidence="1">
    <location>
        <begin position="149"/>
        <end position="168"/>
    </location>
</feature>
<dbReference type="Gene3D" id="1.25.40.180">
    <property type="match status" value="1"/>
</dbReference>
<feature type="region of interest" description="Disordered" evidence="1">
    <location>
        <begin position="451"/>
        <end position="471"/>
    </location>
</feature>
<feature type="region of interest" description="Disordered" evidence="1">
    <location>
        <begin position="282"/>
        <end position="343"/>
    </location>
</feature>
<dbReference type="SUPFAM" id="SSF48371">
    <property type="entry name" value="ARM repeat"/>
    <property type="match status" value="1"/>
</dbReference>
<feature type="compositionally biased region" description="Low complexity" evidence="1">
    <location>
        <begin position="412"/>
        <end position="428"/>
    </location>
</feature>
<feature type="compositionally biased region" description="Low complexity" evidence="1">
    <location>
        <begin position="71"/>
        <end position="84"/>
    </location>
</feature>
<evidence type="ECO:0000313" key="2">
    <source>
        <dbReference type="EMBL" id="CAL8123688.1"/>
    </source>
</evidence>
<dbReference type="InterPro" id="IPR016024">
    <property type="entry name" value="ARM-type_fold"/>
</dbReference>
<feature type="compositionally biased region" description="Polar residues" evidence="1">
    <location>
        <begin position="85"/>
        <end position="117"/>
    </location>
</feature>
<feature type="region of interest" description="Disordered" evidence="1">
    <location>
        <begin position="558"/>
        <end position="634"/>
    </location>
</feature>
<reference evidence="2 3" key="1">
    <citation type="submission" date="2024-08" db="EMBL/GenBank/DDBJ databases">
        <authorList>
            <person name="Cucini C."/>
            <person name="Frati F."/>
        </authorList>
    </citation>
    <scope>NUCLEOTIDE SEQUENCE [LARGE SCALE GENOMIC DNA]</scope>
</reference>
<feature type="compositionally biased region" description="Basic and acidic residues" evidence="1">
    <location>
        <begin position="1"/>
        <end position="13"/>
    </location>
</feature>
<protein>
    <submittedName>
        <fullName evidence="2">Uncharacterized protein</fullName>
    </submittedName>
</protein>
<accession>A0ABP1R9L4</accession>
<evidence type="ECO:0000256" key="1">
    <source>
        <dbReference type="SAM" id="MobiDB-lite"/>
    </source>
</evidence>
<comment type="caution">
    <text evidence="2">The sequence shown here is derived from an EMBL/GenBank/DDBJ whole genome shotgun (WGS) entry which is preliminary data.</text>
</comment>
<feature type="compositionally biased region" description="Polar residues" evidence="1">
    <location>
        <begin position="928"/>
        <end position="965"/>
    </location>
</feature>
<dbReference type="InterPro" id="IPR051647">
    <property type="entry name" value="Mediator_comp_sub12"/>
</dbReference>
<feature type="compositionally biased region" description="Acidic residues" evidence="1">
    <location>
        <begin position="624"/>
        <end position="634"/>
    </location>
</feature>
<sequence length="965" mass="103167">MDAQNVDRRDSKKSNGKNGGGNKGQGRGNGNSNTGSNTNNGGKSGSGEKQRSHSQGKSKSYREREIYKPPSLRSSKNRNSNSTSEQQNSKGNSDDASVSANQSQPKRSNSINSAQQKNAGISGNNNGSSQNGNYNEGIDSSNMMSNNGYSLFGNGNGNNGSSSVPSSPLISNRMQNNFNGAAAAAFGLANRMYNVNAKEFQLLSQNALHQHQQQQQQLSNFLSQFDPTVFYNNSPILASSGCYPLKQSKSSGNMNLLLQQQQHQQQQAAAFQQLQSAMGFNFPLQQPGSFPAGNNGGNGTTNGNGQFNRLSQSKSSGNVPGNGAKPRVRFDDEEPDFDDDDLGQQLGNYFASLKLNGDLAGAPQAANFPKSYAFQQQPQQQQPKVPLSPQPVLKSALQKSRTGFYLNLYGNQQQQPQTSSPSLIPSSPTKSVYGLSNAGSAPFAQQRGQSFNASKLGSGGGTGINPSNYPSVVKRSRSFGPGTHHLPRTSATTLLSATTAPSSASHSVYSDFCITKWPKVVQELVTAAVTGVERIPARNWIEMVNRIFEAMLCDFKPSKKERENDNQASGMRPSGGGESAGSTSGDGQSTSLEASGESLNKSAGSVKDVNDVANGGGNNNGSAENDDDYDEDDDEDDLAVAAVHIFLYFIQREKDRTVMESLLNTCFASFQRLASSSITTNAAVKPKSQQQTCMMAGKPPISRQWSNFLRFLSTLYAQVKLIRRQKQSQQQTGHSMDEMSFSLLALLCDSCLATLRSPQSYTAEMMGCLFTVLTSIGRDMEGTFPLKMKQLLAAVRDALLGIGPYHQQQHHNGNSSAATSKFSGVSPIVQKTLMQLIELHACNWQLPASAVRYYYSSVSKSSTSSTNTSNNNNNNAVSSASHASNAQTQQMNTSNNSNSPSHPSKSVLPASSSPTAVTNDNNDDGATVTVNSNNSGDSEQESSTALASLSSHVTQPTSVSTSEKE</sequence>
<feature type="compositionally biased region" description="Polar residues" evidence="1">
    <location>
        <begin position="306"/>
        <end position="319"/>
    </location>
</feature>
<feature type="compositionally biased region" description="Low complexity" evidence="1">
    <location>
        <begin position="118"/>
        <end position="137"/>
    </location>
</feature>
<feature type="compositionally biased region" description="Polar residues" evidence="1">
    <location>
        <begin position="588"/>
        <end position="603"/>
    </location>
</feature>
<feature type="region of interest" description="Disordered" evidence="1">
    <location>
        <begin position="861"/>
        <end position="965"/>
    </location>
</feature>
<evidence type="ECO:0000313" key="3">
    <source>
        <dbReference type="Proteomes" id="UP001642540"/>
    </source>
</evidence>
<organism evidence="2 3">
    <name type="scientific">Orchesella dallaii</name>
    <dbReference type="NCBI Taxonomy" id="48710"/>
    <lineage>
        <taxon>Eukaryota</taxon>
        <taxon>Metazoa</taxon>
        <taxon>Ecdysozoa</taxon>
        <taxon>Arthropoda</taxon>
        <taxon>Hexapoda</taxon>
        <taxon>Collembola</taxon>
        <taxon>Entomobryomorpha</taxon>
        <taxon>Entomobryoidea</taxon>
        <taxon>Orchesellidae</taxon>
        <taxon>Orchesellinae</taxon>
        <taxon>Orchesella</taxon>
    </lineage>
</organism>
<keyword evidence="3" id="KW-1185">Reference proteome</keyword>
<feature type="region of interest" description="Disordered" evidence="1">
    <location>
        <begin position="1"/>
        <end position="141"/>
    </location>
</feature>
<name>A0ABP1R9L4_9HEXA</name>
<feature type="compositionally biased region" description="Gly residues" evidence="1">
    <location>
        <begin position="17"/>
        <end position="29"/>
    </location>
</feature>
<dbReference type="EMBL" id="CAXLJM020000068">
    <property type="protein sequence ID" value="CAL8123688.1"/>
    <property type="molecule type" value="Genomic_DNA"/>
</dbReference>
<feature type="compositionally biased region" description="Low complexity" evidence="1">
    <location>
        <begin position="861"/>
        <end position="906"/>
    </location>
</feature>
<proteinExistence type="predicted"/>
<gene>
    <name evidence="2" type="ORF">ODALV1_LOCUS20274</name>
</gene>
<feature type="compositionally biased region" description="Acidic residues" evidence="1">
    <location>
        <begin position="331"/>
        <end position="342"/>
    </location>
</feature>